<dbReference type="Proteomes" id="UP000006633">
    <property type="component" value="Chromosome"/>
</dbReference>
<dbReference type="eggNOG" id="COG2391">
    <property type="taxonomic scope" value="Bacteria"/>
</dbReference>
<feature type="transmembrane region" description="Helical" evidence="9">
    <location>
        <begin position="255"/>
        <end position="274"/>
    </location>
</feature>
<evidence type="ECO:0000256" key="9">
    <source>
        <dbReference type="SAM" id="Phobius"/>
    </source>
</evidence>
<feature type="transmembrane region" description="Helical" evidence="9">
    <location>
        <begin position="164"/>
        <end position="189"/>
    </location>
</feature>
<protein>
    <submittedName>
        <fullName evidence="10">Uncharacterized protein</fullName>
    </submittedName>
</protein>
<accession>D7A6S6</accession>
<dbReference type="HOGENOM" id="CLU_050656_2_0_5"/>
<organism evidence="10 11">
    <name type="scientific">Ancylobacter novellus (strain ATCC 8093 / DSM 506 / JCM 20403 / CCM 1077 / IAM 12100 / NBRC 12443 / NCIMB 10456)</name>
    <name type="common">Starkeya novella</name>
    <dbReference type="NCBI Taxonomy" id="639283"/>
    <lineage>
        <taxon>Bacteria</taxon>
        <taxon>Pseudomonadati</taxon>
        <taxon>Pseudomonadota</taxon>
        <taxon>Alphaproteobacteria</taxon>
        <taxon>Hyphomicrobiales</taxon>
        <taxon>Xanthobacteraceae</taxon>
        <taxon>Ancylobacter</taxon>
    </lineage>
</organism>
<dbReference type="STRING" id="639283.Snov_0978"/>
<dbReference type="KEGG" id="sno:Snov_0978"/>
<name>D7A6S6_ANCN5</name>
<feature type="transmembrane region" description="Helical" evidence="9">
    <location>
        <begin position="49"/>
        <end position="70"/>
    </location>
</feature>
<proteinExistence type="inferred from homology"/>
<feature type="transmembrane region" description="Helical" evidence="9">
    <location>
        <begin position="82"/>
        <end position="108"/>
    </location>
</feature>
<dbReference type="AlphaFoldDB" id="D7A6S6"/>
<comment type="similarity">
    <text evidence="8">Belongs to the TsuA/YedE (TC 9.B.102) family.</text>
</comment>
<feature type="transmembrane region" description="Helical" evidence="9">
    <location>
        <begin position="323"/>
        <end position="345"/>
    </location>
</feature>
<keyword evidence="7 9" id="KW-0472">Membrane</keyword>
<evidence type="ECO:0000256" key="6">
    <source>
        <dbReference type="ARBA" id="ARBA00022989"/>
    </source>
</evidence>
<evidence type="ECO:0000256" key="4">
    <source>
        <dbReference type="ARBA" id="ARBA00022519"/>
    </source>
</evidence>
<feature type="transmembrane region" description="Helical" evidence="9">
    <location>
        <begin position="6"/>
        <end position="24"/>
    </location>
</feature>
<evidence type="ECO:0000256" key="1">
    <source>
        <dbReference type="ARBA" id="ARBA00004429"/>
    </source>
</evidence>
<evidence type="ECO:0000313" key="10">
    <source>
        <dbReference type="EMBL" id="ADH88300.1"/>
    </source>
</evidence>
<evidence type="ECO:0000256" key="8">
    <source>
        <dbReference type="ARBA" id="ARBA00035655"/>
    </source>
</evidence>
<keyword evidence="6 9" id="KW-1133">Transmembrane helix</keyword>
<evidence type="ECO:0000313" key="11">
    <source>
        <dbReference type="Proteomes" id="UP000006633"/>
    </source>
</evidence>
<keyword evidence="4" id="KW-0997">Cell inner membrane</keyword>
<feature type="transmembrane region" description="Helical" evidence="9">
    <location>
        <begin position="120"/>
        <end position="144"/>
    </location>
</feature>
<dbReference type="EMBL" id="CP002026">
    <property type="protein sequence ID" value="ADH88300.1"/>
    <property type="molecule type" value="Genomic_DNA"/>
</dbReference>
<gene>
    <name evidence="10" type="ordered locus">Snov_0978</name>
</gene>
<reference evidence="10 11" key="1">
    <citation type="journal article" date="2012" name="Stand. Genomic Sci.">
        <title>Complete genome sequence of the facultatively chemolithoautotrophic and methylotrophic alpha Proteobacterium Starkeya novella type strain (ATCC 8093(T)).</title>
        <authorList>
            <person name="Kappler U."/>
            <person name="Davenport K."/>
            <person name="Beatson S."/>
            <person name="Lucas S."/>
            <person name="Lapidus A."/>
            <person name="Copeland A."/>
            <person name="Berry K.W."/>
            <person name="Glavina Del Rio T."/>
            <person name="Hammon N."/>
            <person name="Dalin E."/>
            <person name="Tice H."/>
            <person name="Pitluck S."/>
            <person name="Richardson P."/>
            <person name="Bruce D."/>
            <person name="Goodwin L.A."/>
            <person name="Han C."/>
            <person name="Tapia R."/>
            <person name="Detter J.C."/>
            <person name="Chang Y.J."/>
            <person name="Jeffries C.D."/>
            <person name="Land M."/>
            <person name="Hauser L."/>
            <person name="Kyrpides N.C."/>
            <person name="Goker M."/>
            <person name="Ivanova N."/>
            <person name="Klenk H.P."/>
            <person name="Woyke T."/>
        </authorList>
    </citation>
    <scope>NUCLEOTIDE SEQUENCE [LARGE SCALE GENOMIC DNA]</scope>
    <source>
        <strain evidence="11">ATCC 8093 / DSM 506 / JCM 20403 / CCM 1077 / IAM 12100 / NBRC 12443 / NCIMB 10456</strain>
    </source>
</reference>
<dbReference type="InterPro" id="IPR007272">
    <property type="entry name" value="Sulf_transp_TsuA/YedE"/>
</dbReference>
<keyword evidence="5 9" id="KW-0812">Transmembrane</keyword>
<dbReference type="GO" id="GO:0005886">
    <property type="term" value="C:plasma membrane"/>
    <property type="evidence" value="ECO:0007669"/>
    <property type="project" value="UniProtKB-SubCell"/>
</dbReference>
<dbReference type="RefSeq" id="WP_013165805.1">
    <property type="nucleotide sequence ID" value="NC_014217.1"/>
</dbReference>
<dbReference type="Pfam" id="PF04143">
    <property type="entry name" value="Sulf_transp"/>
    <property type="match status" value="1"/>
</dbReference>
<feature type="transmembrane region" description="Helical" evidence="9">
    <location>
        <begin position="295"/>
        <end position="317"/>
    </location>
</feature>
<keyword evidence="2" id="KW-0813">Transport</keyword>
<feature type="transmembrane region" description="Helical" evidence="9">
    <location>
        <begin position="201"/>
        <end position="223"/>
    </location>
</feature>
<keyword evidence="3" id="KW-1003">Cell membrane</keyword>
<dbReference type="OrthoDB" id="7984363at2"/>
<comment type="subcellular location">
    <subcellularLocation>
        <location evidence="1">Cell inner membrane</location>
        <topology evidence="1">Multi-pass membrane protein</topology>
    </subcellularLocation>
</comment>
<evidence type="ECO:0000256" key="5">
    <source>
        <dbReference type="ARBA" id="ARBA00022692"/>
    </source>
</evidence>
<keyword evidence="11" id="KW-1185">Reference proteome</keyword>
<sequence length="375" mass="38788">MDDLNAWWVALAGLAIGAAVGFTTRRARLCSFGAIEDALVGFDTRRLRIFGLALGIAIAGTQFLVLTGFLDPRTTSYVPDALPWIGIGLGGLMFGLGMALVGTCAFGSCVRLGSGDLRSLVVLLVFAATAYAMLRGTLAAYRITFGEAMAFTVPLSGQADLPGLIDPILGVSSRAILAAGVAAILIALAVTDVRLRKARRLLAAGTVLGLGVIGGWLATQYLVDEFVQAARPQSLTFVAPAAVTLHGLLLDGAKLINFGTASILGVILGAFAAARVGDEFRWEAFDDAREMRRHLSGAVLMGVGGVLCGGCTIGQGITAGSLLALSFPLAVASMVLGARLGIAFLMEGRAFFFLRASPPSAAGRSRLAGGRRSRS</sequence>
<evidence type="ECO:0000256" key="7">
    <source>
        <dbReference type="ARBA" id="ARBA00023136"/>
    </source>
</evidence>
<evidence type="ECO:0000256" key="3">
    <source>
        <dbReference type="ARBA" id="ARBA00022475"/>
    </source>
</evidence>
<dbReference type="PANTHER" id="PTHR30574:SF1">
    <property type="entry name" value="SULPHUR TRANSPORT DOMAIN-CONTAINING PROTEIN"/>
    <property type="match status" value="1"/>
</dbReference>
<evidence type="ECO:0000256" key="2">
    <source>
        <dbReference type="ARBA" id="ARBA00022448"/>
    </source>
</evidence>
<dbReference type="PANTHER" id="PTHR30574">
    <property type="entry name" value="INNER MEMBRANE PROTEIN YEDE"/>
    <property type="match status" value="1"/>
</dbReference>